<proteinExistence type="inferred from homology"/>
<dbReference type="InterPro" id="IPR006710">
    <property type="entry name" value="Glyco_hydro_43"/>
</dbReference>
<dbReference type="InterPro" id="IPR023296">
    <property type="entry name" value="Glyco_hydro_beta-prop_sf"/>
</dbReference>
<dbReference type="Proteomes" id="UP000824082">
    <property type="component" value="Unassembled WGS sequence"/>
</dbReference>
<feature type="chain" id="PRO_5039234842" evidence="7">
    <location>
        <begin position="30"/>
        <end position="1536"/>
    </location>
</feature>
<dbReference type="Pfam" id="PF04616">
    <property type="entry name" value="Glyco_hydro_43"/>
    <property type="match status" value="2"/>
</dbReference>
<dbReference type="EMBL" id="DVMX01000028">
    <property type="protein sequence ID" value="HIU41251.1"/>
    <property type="molecule type" value="Genomic_DNA"/>
</dbReference>
<dbReference type="InterPro" id="IPR032291">
    <property type="entry name" value="Abn2_C"/>
</dbReference>
<reference evidence="11" key="1">
    <citation type="submission" date="2020-10" db="EMBL/GenBank/DDBJ databases">
        <authorList>
            <person name="Gilroy R."/>
        </authorList>
    </citation>
    <scope>NUCLEOTIDE SEQUENCE</scope>
    <source>
        <strain evidence="11">4509</strain>
    </source>
</reference>
<organism evidence="11 12">
    <name type="scientific">Candidatus Egerieicola faecale</name>
    <dbReference type="NCBI Taxonomy" id="2840774"/>
    <lineage>
        <taxon>Bacteria</taxon>
        <taxon>Bacillati</taxon>
        <taxon>Bacillota</taxon>
        <taxon>Clostridia</taxon>
        <taxon>Eubacteriales</taxon>
        <taxon>Oscillospiraceae</taxon>
        <taxon>Oscillospiraceae incertae sedis</taxon>
        <taxon>Candidatus Egerieicola</taxon>
    </lineage>
</organism>
<evidence type="ECO:0000259" key="9">
    <source>
        <dbReference type="Pfam" id="PF16369"/>
    </source>
</evidence>
<dbReference type="SUPFAM" id="SSF75005">
    <property type="entry name" value="Arabinanase/levansucrase/invertase"/>
    <property type="match status" value="2"/>
</dbReference>
<dbReference type="SUPFAM" id="SSF63446">
    <property type="entry name" value="Type I dockerin domain"/>
    <property type="match status" value="1"/>
</dbReference>
<dbReference type="Pfam" id="PF16369">
    <property type="entry name" value="GH43_C"/>
    <property type="match status" value="1"/>
</dbReference>
<evidence type="ECO:0000256" key="6">
    <source>
        <dbReference type="PIRSR" id="PIRSR606710-2"/>
    </source>
</evidence>
<feature type="signal peptide" evidence="7">
    <location>
        <begin position="1"/>
        <end position="29"/>
    </location>
</feature>
<comment type="pathway">
    <text evidence="1">Glycan metabolism; L-arabinan degradation.</text>
</comment>
<feature type="domain" description="Atrophied bacterial Ig" evidence="10">
    <location>
        <begin position="823"/>
        <end position="886"/>
    </location>
</feature>
<gene>
    <name evidence="11" type="ORF">IAD19_01710</name>
</gene>
<dbReference type="InterPro" id="IPR050727">
    <property type="entry name" value="GH43_arabinanases"/>
</dbReference>
<evidence type="ECO:0000256" key="7">
    <source>
        <dbReference type="SAM" id="SignalP"/>
    </source>
</evidence>
<dbReference type="PROSITE" id="PS00018">
    <property type="entry name" value="EF_HAND_1"/>
    <property type="match status" value="1"/>
</dbReference>
<reference evidence="11" key="2">
    <citation type="journal article" date="2021" name="PeerJ">
        <title>Extensive microbial diversity within the chicken gut microbiome revealed by metagenomics and culture.</title>
        <authorList>
            <person name="Gilroy R."/>
            <person name="Ravi A."/>
            <person name="Getino M."/>
            <person name="Pursley I."/>
            <person name="Horton D.L."/>
            <person name="Alikhan N.F."/>
            <person name="Baker D."/>
            <person name="Gharbi K."/>
            <person name="Hall N."/>
            <person name="Watson M."/>
            <person name="Adriaenssens E.M."/>
            <person name="Foster-Nyarko E."/>
            <person name="Jarju S."/>
            <person name="Secka A."/>
            <person name="Antonio M."/>
            <person name="Oren A."/>
            <person name="Chaudhuri R.R."/>
            <person name="La Ragione R."/>
            <person name="Hildebrand F."/>
            <person name="Pallen M.J."/>
        </authorList>
    </citation>
    <scope>NUCLEOTIDE SEQUENCE</scope>
    <source>
        <strain evidence="11">4509</strain>
    </source>
</reference>
<keyword evidence="3" id="KW-0378">Hydrolase</keyword>
<evidence type="ECO:0000256" key="3">
    <source>
        <dbReference type="ARBA" id="ARBA00022801"/>
    </source>
</evidence>
<name>A0A9D1IR76_9FIRM</name>
<dbReference type="GO" id="GO:0004553">
    <property type="term" value="F:hydrolase activity, hydrolyzing O-glycosyl compounds"/>
    <property type="evidence" value="ECO:0007669"/>
    <property type="project" value="InterPro"/>
</dbReference>
<dbReference type="PANTHER" id="PTHR43301">
    <property type="entry name" value="ARABINAN ENDO-1,5-ALPHA-L-ARABINOSIDASE"/>
    <property type="match status" value="1"/>
</dbReference>
<evidence type="ECO:0000256" key="1">
    <source>
        <dbReference type="ARBA" id="ARBA00004834"/>
    </source>
</evidence>
<feature type="active site" description="Proton donor" evidence="5">
    <location>
        <position position="228"/>
    </location>
</feature>
<evidence type="ECO:0000256" key="4">
    <source>
        <dbReference type="ARBA" id="ARBA00023295"/>
    </source>
</evidence>
<dbReference type="Pfam" id="PF07532">
    <property type="entry name" value="Big_4"/>
    <property type="match status" value="1"/>
</dbReference>
<keyword evidence="4" id="KW-0326">Glycosidase</keyword>
<dbReference type="InterPro" id="IPR036439">
    <property type="entry name" value="Dockerin_dom_sf"/>
</dbReference>
<dbReference type="PANTHER" id="PTHR43301:SF3">
    <property type="entry name" value="ARABINAN ENDO-1,5-ALPHA-L-ARABINOSIDASE A-RELATED"/>
    <property type="match status" value="1"/>
</dbReference>
<comment type="similarity">
    <text evidence="2">Belongs to the glycosyl hydrolase 43 family.</text>
</comment>
<evidence type="ECO:0000256" key="2">
    <source>
        <dbReference type="ARBA" id="ARBA00009865"/>
    </source>
</evidence>
<keyword evidence="7" id="KW-0732">Signal</keyword>
<dbReference type="Gene3D" id="2.60.120.200">
    <property type="match status" value="1"/>
</dbReference>
<dbReference type="GO" id="GO:0000272">
    <property type="term" value="P:polysaccharide catabolic process"/>
    <property type="evidence" value="ECO:0007669"/>
    <property type="project" value="InterPro"/>
</dbReference>
<dbReference type="PROSITE" id="PS51257">
    <property type="entry name" value="PROKAR_LIPOPROTEIN"/>
    <property type="match status" value="1"/>
</dbReference>
<evidence type="ECO:0000313" key="12">
    <source>
        <dbReference type="Proteomes" id="UP000824082"/>
    </source>
</evidence>
<evidence type="ECO:0000256" key="5">
    <source>
        <dbReference type="PIRSR" id="PIRSR606710-1"/>
    </source>
</evidence>
<dbReference type="Pfam" id="PF20578">
    <property type="entry name" value="aBig_2"/>
    <property type="match status" value="2"/>
</dbReference>
<dbReference type="CDD" id="cd08998">
    <property type="entry name" value="GH43_Arb43a-like"/>
    <property type="match status" value="1"/>
</dbReference>
<dbReference type="InterPro" id="IPR013320">
    <property type="entry name" value="ConA-like_dom_sf"/>
</dbReference>
<feature type="domain" description="Bacterial Ig-like" evidence="8">
    <location>
        <begin position="1095"/>
        <end position="1147"/>
    </location>
</feature>
<evidence type="ECO:0000259" key="10">
    <source>
        <dbReference type="Pfam" id="PF20578"/>
    </source>
</evidence>
<accession>A0A9D1IR76</accession>
<evidence type="ECO:0000259" key="8">
    <source>
        <dbReference type="Pfam" id="PF07532"/>
    </source>
</evidence>
<feature type="active site" description="Proton acceptor" evidence="5">
    <location>
        <position position="51"/>
    </location>
</feature>
<dbReference type="SUPFAM" id="SSF49899">
    <property type="entry name" value="Concanavalin A-like lectins/glucanases"/>
    <property type="match status" value="1"/>
</dbReference>
<dbReference type="Gene3D" id="1.10.1330.10">
    <property type="entry name" value="Dockerin domain"/>
    <property type="match status" value="1"/>
</dbReference>
<evidence type="ECO:0000313" key="11">
    <source>
        <dbReference type="EMBL" id="HIU41251.1"/>
    </source>
</evidence>
<dbReference type="InterPro" id="IPR011081">
    <property type="entry name" value="Big_4"/>
</dbReference>
<comment type="caution">
    <text evidence="11">The sequence shown here is derived from an EMBL/GenBank/DDBJ whole genome shotgun (WGS) entry which is preliminary data.</text>
</comment>
<dbReference type="Pfam" id="PF13385">
    <property type="entry name" value="Laminin_G_3"/>
    <property type="match status" value="1"/>
</dbReference>
<feature type="site" description="Important for catalytic activity, responsible for pKa modulation of the active site Glu and correct orientation of both the proton donor and substrate" evidence="6">
    <location>
        <position position="174"/>
    </location>
</feature>
<dbReference type="InterPro" id="IPR046780">
    <property type="entry name" value="aBig_2"/>
</dbReference>
<feature type="domain" description="Atrophied bacterial Ig" evidence="10">
    <location>
        <begin position="727"/>
        <end position="800"/>
    </location>
</feature>
<sequence>MKKRSILAWILSFAMLCSCFSAGMLPASAQEVDGVEFPESLAPGNDANIHDPSIFYDQASGYYYVYSTGMGGDVLTVVRTQDPNMRSWERLEFDTSGLITDEILAVTPVYNIWAPDMVKVGEEYRLYYSCSTGGSGNSCIAMATSDRPDGGFVFQGIVVQSSQSSWGTTGNAIDPCIVTEESTGDRYMTWGSFGAGIFIQKMTEDGFLDQSSPAVNIAYRPQPQNGVEGPYIRYNADTGYYYLFVSYGDLNNNYNVRVARSRSITGPYLDDMGNDMAADSNGSLDSDIGYKLTSGFQYPGGDNDFGAAWMGLGHCSVLEQNGTWILYSHARMNAGGGEYGGLWMQCHQLVWSEEGWPLMVSAFYDGEEEQQVSPGAMVGTFLRIDLSKDDSDLTRTSTEMTFAADGTFTTEAYGDGRWDFTGENTVYCFYDSGRIDQLKVLPGWDQENGRGCYVITGYDQDTHLQVWGKKVSDNYNVAEEVSFTPGWLVQPSQDDLLAHYPLQYDLKDVTGQNADGVITGAGYSLDSGVLHLEGGAKATGNYLQLPTGMLDGQDTMTISFWAENENDSGNYAAFFVGSTEANPLNYLLLNPANPSGYVKLAFTDSVSANNAPWETEVGFAASNNATGNSVEKVDGLALYTIVVEGNTLMLYVNGQPAGNAVTLSRTLSDLGENLAVYLAASSYGDDLMAGSFRDLQIYDTALNRIQVQQIYGQKEAILAQWALDSIDLEESDALRHSLTLPTQSLGYEITWSTSNPQAISQSGEVFRPAAGSQPVTVTLTASATAGNQVLTKDFTFTVLPQQEDINVDAQYYLSLIDLPEYLYTDLALPATTGNQDSITWSSSEEGVLGSDGSLNTDSTQPQTVTLTATLSYGTGSAQKEFPLTVTGGYPYGVFGYMTGTTDLDGSLHLAEVNPEGQVTQLNSGNGVLYADLREVAPNHNGAVSTDTGLYFTSAALARQPESGYLLAVSRSMEQDTVWFYTTSDLVQYDSGAPLTLQEGTNVAKIHSLVYSDSQEIQVSWASDTGESYNTLVAADFSRVLSQQEAQPVTVYAPYALPEGALAETAGVLYLTQEEYTALTNRLSDPTNNGMEEIPEIHTSAGVIPQMPQSVTATYTDGSTQEFGVQWDLEGLDFTQPGRYTVTGAVEQTQYENPFILYRADPYIVQAEDGSYYFTASYANSNSSTYDRITLRHADTIEGLRDAKDVTLWTSQYWLWAPEIHYINGQWVMYYANNIKACTRICRAGGDPMNPADWGEEIPFATIPYYSSSSSLDMTYFEVNGTGYVIWAQMGVGPAIQRSTLYLAQLDPNDPSRIVGDTIVLTTPQYAWEMVNFMVNEGPSVLQKDGKIYVSFSASGTGTEYSMGLLTADEDSNLLNPASWTKTGYPVLTSQNVPGEYGPGHNSFTYDEQGNAIFVYHARSTDGNSGNTLVDNGRHARIKRVHWAADGTPILSMSYEEELAVENRTVTATIVVEEEPLAQDDLNQDDQVDVLDVMTLAQAAVGSFTLPEGVDGDQNQDGALNVLDVMIFAQRLVSRNR</sequence>
<feature type="domain" description="Extracellular endo-alpha-(1-&gt;5)-L-arabinanase C-terminal" evidence="9">
    <location>
        <begin position="364"/>
        <end position="468"/>
    </location>
</feature>
<protein>
    <submittedName>
        <fullName evidence="11">Family 43 glycosylhydrolase</fullName>
    </submittedName>
</protein>
<dbReference type="InterPro" id="IPR018247">
    <property type="entry name" value="EF_Hand_1_Ca_BS"/>
</dbReference>
<dbReference type="Gene3D" id="2.115.10.20">
    <property type="entry name" value="Glycosyl hydrolase domain, family 43"/>
    <property type="match status" value="2"/>
</dbReference>
<dbReference type="Gene3D" id="2.40.128.10">
    <property type="match status" value="1"/>
</dbReference>